<dbReference type="InterPro" id="IPR011008">
    <property type="entry name" value="Dimeric_a/b-barrel"/>
</dbReference>
<evidence type="ECO:0000256" key="1">
    <source>
        <dbReference type="ARBA" id="ARBA00007689"/>
    </source>
</evidence>
<accession>A0ABS1KV87</accession>
<dbReference type="EMBL" id="JAERRB010000006">
    <property type="protein sequence ID" value="MBL0743380.1"/>
    <property type="molecule type" value="Genomic_DNA"/>
</dbReference>
<comment type="caution">
    <text evidence="3">The sequence shown here is derived from an EMBL/GenBank/DDBJ whole genome shotgun (WGS) entry which is preliminary data.</text>
</comment>
<dbReference type="SUPFAM" id="SSF54909">
    <property type="entry name" value="Dimeric alpha+beta barrel"/>
    <property type="match status" value="1"/>
</dbReference>
<organism evidence="3 4">
    <name type="scientific">Chryseolinea lacunae</name>
    <dbReference type="NCBI Taxonomy" id="2801331"/>
    <lineage>
        <taxon>Bacteria</taxon>
        <taxon>Pseudomonadati</taxon>
        <taxon>Bacteroidota</taxon>
        <taxon>Cytophagia</taxon>
        <taxon>Cytophagales</taxon>
        <taxon>Fulvivirgaceae</taxon>
        <taxon>Chryseolinea</taxon>
    </lineage>
</organism>
<evidence type="ECO:0000259" key="2">
    <source>
        <dbReference type="Pfam" id="PF03795"/>
    </source>
</evidence>
<sequence>MEKYMFIFLGGDVSHLSPEAQQAHMEKWFAWVQKLQDQKRYVSGEALTPEGKTIAGPKKTVTDGPFAESKEVVGGYFVVLAKDMSEAQQIAMEYPDFVYDGVIEIRPVIKFDM</sequence>
<dbReference type="RefSeq" id="WP_202012676.1">
    <property type="nucleotide sequence ID" value="NZ_JAERRB010000006.1"/>
</dbReference>
<dbReference type="Pfam" id="PF03795">
    <property type="entry name" value="YCII"/>
    <property type="match status" value="1"/>
</dbReference>
<dbReference type="InterPro" id="IPR005545">
    <property type="entry name" value="YCII"/>
</dbReference>
<protein>
    <recommendedName>
        <fullName evidence="2">YCII-related domain-containing protein</fullName>
    </recommendedName>
</protein>
<dbReference type="PANTHER" id="PTHR35174">
    <property type="entry name" value="BLL7171 PROTEIN-RELATED"/>
    <property type="match status" value="1"/>
</dbReference>
<evidence type="ECO:0000313" key="4">
    <source>
        <dbReference type="Proteomes" id="UP000613030"/>
    </source>
</evidence>
<evidence type="ECO:0000313" key="3">
    <source>
        <dbReference type="EMBL" id="MBL0743380.1"/>
    </source>
</evidence>
<feature type="domain" description="YCII-related" evidence="2">
    <location>
        <begin position="16"/>
        <end position="111"/>
    </location>
</feature>
<name>A0ABS1KV87_9BACT</name>
<keyword evidence="4" id="KW-1185">Reference proteome</keyword>
<comment type="similarity">
    <text evidence="1">Belongs to the YciI family.</text>
</comment>
<dbReference type="Gene3D" id="3.30.70.1060">
    <property type="entry name" value="Dimeric alpha+beta barrel"/>
    <property type="match status" value="1"/>
</dbReference>
<dbReference type="PANTHER" id="PTHR35174:SF3">
    <property type="entry name" value="BLL7171 PROTEIN"/>
    <property type="match status" value="1"/>
</dbReference>
<gene>
    <name evidence="3" type="ORF">JI741_19260</name>
</gene>
<reference evidence="3 4" key="1">
    <citation type="submission" date="2021-01" db="EMBL/GenBank/DDBJ databases">
        <title>Chryseolinea sp. Jin1 Genome sequencing and assembly.</title>
        <authorList>
            <person name="Kim I."/>
        </authorList>
    </citation>
    <scope>NUCLEOTIDE SEQUENCE [LARGE SCALE GENOMIC DNA]</scope>
    <source>
        <strain evidence="3 4">Jin1</strain>
    </source>
</reference>
<proteinExistence type="inferred from homology"/>
<dbReference type="Proteomes" id="UP000613030">
    <property type="component" value="Unassembled WGS sequence"/>
</dbReference>